<dbReference type="Proteomes" id="UP000324800">
    <property type="component" value="Unassembled WGS sequence"/>
</dbReference>
<dbReference type="AlphaFoldDB" id="A0A5J4X7M1"/>
<accession>A0A5J4X7M1</accession>
<proteinExistence type="predicted"/>
<organism evidence="1 2">
    <name type="scientific">Streblomastix strix</name>
    <dbReference type="NCBI Taxonomy" id="222440"/>
    <lineage>
        <taxon>Eukaryota</taxon>
        <taxon>Metamonada</taxon>
        <taxon>Preaxostyla</taxon>
        <taxon>Oxymonadida</taxon>
        <taxon>Streblomastigidae</taxon>
        <taxon>Streblomastix</taxon>
    </lineage>
</organism>
<reference evidence="1 2" key="1">
    <citation type="submission" date="2019-03" db="EMBL/GenBank/DDBJ databases">
        <title>Single cell metagenomics reveals metabolic interactions within the superorganism composed of flagellate Streblomastix strix and complex community of Bacteroidetes bacteria on its surface.</title>
        <authorList>
            <person name="Treitli S.C."/>
            <person name="Kolisko M."/>
            <person name="Husnik F."/>
            <person name="Keeling P."/>
            <person name="Hampl V."/>
        </authorList>
    </citation>
    <scope>NUCLEOTIDE SEQUENCE [LARGE SCALE GENOMIC DNA]</scope>
    <source>
        <strain evidence="1">ST1C</strain>
    </source>
</reference>
<evidence type="ECO:0000313" key="1">
    <source>
        <dbReference type="EMBL" id="KAA6403228.1"/>
    </source>
</evidence>
<dbReference type="EMBL" id="SNRW01000124">
    <property type="protein sequence ID" value="KAA6403228.1"/>
    <property type="molecule type" value="Genomic_DNA"/>
</dbReference>
<sequence>MHITIEEFLVYSHFISSLLCVATKSDPEIELRFLLRQYNKRLKMEQLKETIGIAQDTGEQESFLKLILIMQLGKQQFPVVLIRIISSIPGQNSKDWDIIYTAVNRLQYYGYIVPPTSPMISKFKTDGSGASSKVNLMIASQRQCIQGVIQALVGVGQALVAINYKRLFQSSQIPRTASRNIQVGYQFNANVINIAFIFEYDIILYIEPPFSENPRNGKLLDYVLNLASLIQLIEFVCLLSSGAFPSILTNLIENPEYAAPAVLSKKIRSGFSDGIIQQERCQLVIVLDLFNHTTFRSYKKSQVLNYKYNDAQLRVNTGNELNIGFSQFKSSTPAIVIGYGIKQLKLPVAKASTGISMKTPQCLLPLTTVSKGGTLTEFFVLESDNQFTAITAYSLAYIDVSHSFVLSLHIAIYQNGPQAVEQPSQNLTCSLGLIGLSFSSAPIYIVRTQSAQGSSNSLKFTLALALAFEFRAVDNLGIKLSYSANLSPGIVIYQQTQHDYTIEQIPQFFVRNGALIYLYPSLVNAYLNTSDIAQYEDIQSECQT</sequence>
<name>A0A5J4X7M1_9EUKA</name>
<protein>
    <submittedName>
        <fullName evidence="1">Uncharacterized protein</fullName>
    </submittedName>
</protein>
<comment type="caution">
    <text evidence="1">The sequence shown here is derived from an EMBL/GenBank/DDBJ whole genome shotgun (WGS) entry which is preliminary data.</text>
</comment>
<gene>
    <name evidence="1" type="ORF">EZS28_001243</name>
</gene>
<evidence type="ECO:0000313" key="2">
    <source>
        <dbReference type="Proteomes" id="UP000324800"/>
    </source>
</evidence>